<evidence type="ECO:0000313" key="2">
    <source>
        <dbReference type="EMBL" id="ELQ75794.1"/>
    </source>
</evidence>
<dbReference type="SUPFAM" id="SSF50969">
    <property type="entry name" value="YVTN repeat-like/Quinoprotein amine dehydrogenase"/>
    <property type="match status" value="1"/>
</dbReference>
<name>L7JWJ6_TRAHO</name>
<evidence type="ECO:0000313" key="3">
    <source>
        <dbReference type="Proteomes" id="UP000011185"/>
    </source>
</evidence>
<dbReference type="Pfam" id="PF08553">
    <property type="entry name" value="VID27"/>
    <property type="match status" value="1"/>
</dbReference>
<dbReference type="VEuPathDB" id="MicrosporidiaDB:THOM_1255"/>
<feature type="non-terminal residue" evidence="2">
    <location>
        <position position="1"/>
    </location>
</feature>
<dbReference type="InterPro" id="IPR040458">
    <property type="entry name" value="Vid27"/>
</dbReference>
<dbReference type="Proteomes" id="UP000011185">
    <property type="component" value="Unassembled WGS sequence"/>
</dbReference>
<dbReference type="InterPro" id="IPR013863">
    <property type="entry name" value="VID27_C"/>
</dbReference>
<reference evidence="2 3" key="1">
    <citation type="journal article" date="2012" name="PLoS Pathog.">
        <title>The genome of the obligate intracellular parasite Trachipleistophora hominis: new insights into microsporidian genome dynamics and reductive evolution.</title>
        <authorList>
            <person name="Heinz E."/>
            <person name="Williams T.A."/>
            <person name="Nakjang S."/>
            <person name="Noel C.J."/>
            <person name="Swan D.C."/>
            <person name="Goldberg A.V."/>
            <person name="Harris S.R."/>
            <person name="Weinmaier T."/>
            <person name="Markert S."/>
            <person name="Becher D."/>
            <person name="Bernhardt J."/>
            <person name="Dagan T."/>
            <person name="Hacker C."/>
            <person name="Lucocq J.M."/>
            <person name="Schweder T."/>
            <person name="Rattei T."/>
            <person name="Hall N."/>
            <person name="Hirt R.P."/>
            <person name="Embley T.M."/>
        </authorList>
    </citation>
    <scope>NUCLEOTIDE SEQUENCE [LARGE SCALE GENOMIC DNA]</scope>
</reference>
<organism evidence="2 3">
    <name type="scientific">Trachipleistophora hominis</name>
    <name type="common">Microsporidian parasite</name>
    <dbReference type="NCBI Taxonomy" id="72359"/>
    <lineage>
        <taxon>Eukaryota</taxon>
        <taxon>Fungi</taxon>
        <taxon>Fungi incertae sedis</taxon>
        <taxon>Microsporidia</taxon>
        <taxon>Pleistophoridae</taxon>
        <taxon>Trachipleistophora</taxon>
    </lineage>
</organism>
<dbReference type="OrthoDB" id="10251113at2759"/>
<proteinExistence type="predicted"/>
<dbReference type="InterPro" id="IPR011044">
    <property type="entry name" value="Quino_amine_DH_bsu"/>
</dbReference>
<dbReference type="EMBL" id="JH993925">
    <property type="protein sequence ID" value="ELQ75794.1"/>
    <property type="molecule type" value="Genomic_DNA"/>
</dbReference>
<dbReference type="InParanoid" id="L7JWJ6"/>
<sequence>VPTCSSTWTRTRRALCGRALILRRTWWCFTREIEFLEFMSLFLDALKKESGFVGGDYGVVHGESAFKDIEKDAFDDADAYSFANECAAEQHTESESEEHEARPDGGDDAYNSLLYTDKDTAFVARGNTVGVFNTADRLTFNCSIKNVEGKKRKFLKKDNQLLFLDENRKDVKFLDLEKGRVVERIGLTRDVNDVMLRDSELLGMNDNSVFVVDSRTKGIGRDNTYKTKTYFTKGSTNGTFSAIGSVKGDLRVYKDVFKRARILVSGLGDEVLGIDIGNEYVILTFKNYLILFKIEERKNSRKVVRLQLRPEHVAFLKHSVSFTAAKFNTSNTDIITSTGQYVVTWRVCDVLNGNLYAYKMREYGSEVVDDSFVGEDRVLVTLKDDLKMLNKKNIK</sequence>
<dbReference type="PANTHER" id="PTHR31913">
    <property type="entry name" value="VACUOLAR IMPORT AND DEGRADATION PROTEIN 27"/>
    <property type="match status" value="1"/>
</dbReference>
<dbReference type="AlphaFoldDB" id="L7JWJ6"/>
<dbReference type="PANTHER" id="PTHR31913:SF0">
    <property type="entry name" value="VACUOLAR IMPORT AND DEGRADATION PROTEIN 27"/>
    <property type="match status" value="1"/>
</dbReference>
<evidence type="ECO:0000259" key="1">
    <source>
        <dbReference type="Pfam" id="PF08553"/>
    </source>
</evidence>
<accession>L7JWJ6</accession>
<keyword evidence="3" id="KW-1185">Reference proteome</keyword>
<gene>
    <name evidence="2" type="ORF">THOM_1255</name>
</gene>
<feature type="domain" description="Vacuolar import/degradation Vid27 C-terminal" evidence="1">
    <location>
        <begin position="117"/>
        <end position="395"/>
    </location>
</feature>
<dbReference type="GO" id="GO:0005737">
    <property type="term" value="C:cytoplasm"/>
    <property type="evidence" value="ECO:0007669"/>
    <property type="project" value="TreeGrafter"/>
</dbReference>
<dbReference type="HOGENOM" id="CLU_007002_1_1_1"/>
<dbReference type="OMA" id="AYKMREY"/>
<dbReference type="GO" id="GO:0005634">
    <property type="term" value="C:nucleus"/>
    <property type="evidence" value="ECO:0007669"/>
    <property type="project" value="TreeGrafter"/>
</dbReference>
<protein>
    <submittedName>
        <fullName evidence="2">Protein involved in vacuole import and degradation</fullName>
    </submittedName>
</protein>